<reference evidence="2 4" key="2">
    <citation type="submission" date="2019-04" db="EMBL/GenBank/DDBJ databases">
        <title>Genomic characterization of Staphylococcus petrasii strains.</title>
        <authorList>
            <person name="Vrbovska V."/>
            <person name="Kovarovic V."/>
            <person name="Maslanova I."/>
            <person name="Indrakova A."/>
            <person name="Petras P."/>
            <person name="Sedo O."/>
            <person name="Svec P."/>
            <person name="Fisarova L."/>
            <person name="Sedlacek I."/>
            <person name="Doskar J."/>
            <person name="Pantucek R."/>
        </authorList>
    </citation>
    <scope>NUCLEOTIDE SEQUENCE [LARGE SCALE GENOMIC DNA]</scope>
    <source>
        <strain evidence="2 4">P5404</strain>
    </source>
</reference>
<dbReference type="Proteomes" id="UP000297598">
    <property type="component" value="Unassembled WGS sequence"/>
</dbReference>
<evidence type="ECO:0000313" key="2">
    <source>
        <dbReference type="EMBL" id="TGE18196.1"/>
    </source>
</evidence>
<dbReference type="GeneID" id="48901234"/>
<dbReference type="RefSeq" id="WP_103298113.1">
    <property type="nucleotide sequence ID" value="NZ_AP040368.1"/>
</dbReference>
<protein>
    <submittedName>
        <fullName evidence="1">Exported protein</fullName>
    </submittedName>
</protein>
<evidence type="ECO:0000313" key="4">
    <source>
        <dbReference type="Proteomes" id="UP000297598"/>
    </source>
</evidence>
<organism evidence="1 3">
    <name type="scientific">Staphylococcus petrasii</name>
    <dbReference type="NCBI Taxonomy" id="1276936"/>
    <lineage>
        <taxon>Bacteria</taxon>
        <taxon>Bacillati</taxon>
        <taxon>Bacillota</taxon>
        <taxon>Bacilli</taxon>
        <taxon>Bacillales</taxon>
        <taxon>Staphylococcaceae</taxon>
        <taxon>Staphylococcus</taxon>
    </lineage>
</organism>
<keyword evidence="4" id="KW-1185">Reference proteome</keyword>
<proteinExistence type="predicted"/>
<reference evidence="1 3" key="1">
    <citation type="submission" date="2018-06" db="EMBL/GenBank/DDBJ databases">
        <authorList>
            <consortium name="Pathogen Informatics"/>
            <person name="Doyle S."/>
        </authorList>
    </citation>
    <scope>NUCLEOTIDE SEQUENCE [LARGE SCALE GENOMIC DNA]</scope>
    <source>
        <strain evidence="1 3">NCTC13830</strain>
    </source>
</reference>
<dbReference type="OrthoDB" id="2402198at2"/>
<dbReference type="AlphaFoldDB" id="A0A380FYC7"/>
<accession>A0A5F1B132</accession>
<accession>A0A380FYC7</accession>
<dbReference type="EMBL" id="UHDO01000001">
    <property type="protein sequence ID" value="SUM42943.1"/>
    <property type="molecule type" value="Genomic_DNA"/>
</dbReference>
<evidence type="ECO:0000313" key="1">
    <source>
        <dbReference type="EMBL" id="SUM42943.1"/>
    </source>
</evidence>
<gene>
    <name evidence="2" type="ORF">BJR09_04505</name>
    <name evidence="1" type="ORF">NCTC13830_00467</name>
</gene>
<dbReference type="EMBL" id="SRLS01000005">
    <property type="protein sequence ID" value="TGE18196.1"/>
    <property type="molecule type" value="Genomic_DNA"/>
</dbReference>
<name>A0A380FYC7_9STAP</name>
<dbReference type="Proteomes" id="UP000254047">
    <property type="component" value="Unassembled WGS sequence"/>
</dbReference>
<sequence>MKGIFKGIITLLIILGIVKTFQDHDIINEANHYYDEVRNGQFVQTISSYDFNNLKNLHFDHFNPSDFF</sequence>
<evidence type="ECO:0000313" key="3">
    <source>
        <dbReference type="Proteomes" id="UP000254047"/>
    </source>
</evidence>